<dbReference type="Gene3D" id="3.90.1150.10">
    <property type="entry name" value="Aspartate Aminotransferase, domain 1"/>
    <property type="match status" value="1"/>
</dbReference>
<dbReference type="GO" id="GO:0004400">
    <property type="term" value="F:histidinol-phosphate transaminase activity"/>
    <property type="evidence" value="ECO:0007669"/>
    <property type="project" value="UniProtKB-UniRule"/>
</dbReference>
<dbReference type="EMBL" id="CADILH010000013">
    <property type="protein sequence ID" value="CAB3938819.1"/>
    <property type="molecule type" value="Genomic_DNA"/>
</dbReference>
<evidence type="ECO:0000256" key="8">
    <source>
        <dbReference type="ARBA" id="ARBA00022898"/>
    </source>
</evidence>
<evidence type="ECO:0000256" key="1">
    <source>
        <dbReference type="ARBA" id="ARBA00001933"/>
    </source>
</evidence>
<evidence type="ECO:0000256" key="10">
    <source>
        <dbReference type="ARBA" id="ARBA00047481"/>
    </source>
</evidence>
<dbReference type="InterPro" id="IPR015424">
    <property type="entry name" value="PyrdxlP-dep_Trfase"/>
</dbReference>
<comment type="pathway">
    <text evidence="2 11">Amino-acid biosynthesis; L-histidine biosynthesis; L-histidine from 5-phospho-alpha-D-ribose 1-diphosphate: step 7/9.</text>
</comment>
<evidence type="ECO:0000313" key="15">
    <source>
        <dbReference type="Proteomes" id="UP000494183"/>
    </source>
</evidence>
<protein>
    <recommendedName>
        <fullName evidence="11">Histidinol-phosphate aminotransferase</fullName>
        <ecNumber evidence="11">2.6.1.9</ecNumber>
    </recommendedName>
    <alternativeName>
        <fullName evidence="11">Imidazole acetol-phosphate transaminase</fullName>
    </alternativeName>
</protein>
<comment type="subunit">
    <text evidence="4 11">Homodimer.</text>
</comment>
<evidence type="ECO:0000256" key="12">
    <source>
        <dbReference type="SAM" id="MobiDB-lite"/>
    </source>
</evidence>
<dbReference type="SUPFAM" id="SSF53383">
    <property type="entry name" value="PLP-dependent transferases"/>
    <property type="match status" value="1"/>
</dbReference>
<dbReference type="CDD" id="cd00609">
    <property type="entry name" value="AAT_like"/>
    <property type="match status" value="1"/>
</dbReference>
<dbReference type="Pfam" id="PF00155">
    <property type="entry name" value="Aminotran_1_2"/>
    <property type="match status" value="1"/>
</dbReference>
<dbReference type="InterPro" id="IPR004839">
    <property type="entry name" value="Aminotransferase_I/II_large"/>
</dbReference>
<feature type="modified residue" description="N6-(pyridoxal phosphate)lysine" evidence="11">
    <location>
        <position position="245"/>
    </location>
</feature>
<proteinExistence type="inferred from homology"/>
<dbReference type="Proteomes" id="UP000494183">
    <property type="component" value="Unassembled WGS sequence"/>
</dbReference>
<dbReference type="EC" id="2.6.1.9" evidence="11"/>
<evidence type="ECO:0000256" key="9">
    <source>
        <dbReference type="ARBA" id="ARBA00023102"/>
    </source>
</evidence>
<reference evidence="14 15" key="1">
    <citation type="submission" date="2020-04" db="EMBL/GenBank/DDBJ databases">
        <authorList>
            <person name="De Canck E."/>
        </authorList>
    </citation>
    <scope>NUCLEOTIDE SEQUENCE [LARGE SCALE GENOMIC DNA]</scope>
    <source>
        <strain evidence="14 15">LMG 6000</strain>
    </source>
</reference>
<dbReference type="RefSeq" id="WP_238913125.1">
    <property type="nucleotide sequence ID" value="NZ_CADILH010000013.1"/>
</dbReference>
<evidence type="ECO:0000256" key="4">
    <source>
        <dbReference type="ARBA" id="ARBA00011738"/>
    </source>
</evidence>
<evidence type="ECO:0000256" key="2">
    <source>
        <dbReference type="ARBA" id="ARBA00005011"/>
    </source>
</evidence>
<comment type="catalytic activity">
    <reaction evidence="10 11">
        <text>L-histidinol phosphate + 2-oxoglutarate = 3-(imidazol-4-yl)-2-oxopropyl phosphate + L-glutamate</text>
        <dbReference type="Rhea" id="RHEA:23744"/>
        <dbReference type="ChEBI" id="CHEBI:16810"/>
        <dbReference type="ChEBI" id="CHEBI:29985"/>
        <dbReference type="ChEBI" id="CHEBI:57766"/>
        <dbReference type="ChEBI" id="CHEBI:57980"/>
        <dbReference type="EC" id="2.6.1.9"/>
    </reaction>
</comment>
<evidence type="ECO:0000256" key="5">
    <source>
        <dbReference type="ARBA" id="ARBA00022576"/>
    </source>
</evidence>
<feature type="region of interest" description="Disordered" evidence="12">
    <location>
        <begin position="1"/>
        <end position="23"/>
    </location>
</feature>
<keyword evidence="9 11" id="KW-0368">Histidine biosynthesis</keyword>
<dbReference type="GO" id="GO:0000105">
    <property type="term" value="P:L-histidine biosynthetic process"/>
    <property type="evidence" value="ECO:0007669"/>
    <property type="project" value="UniProtKB-UniRule"/>
</dbReference>
<evidence type="ECO:0000259" key="13">
    <source>
        <dbReference type="Pfam" id="PF00155"/>
    </source>
</evidence>
<dbReference type="UniPathway" id="UPA00031">
    <property type="reaction ID" value="UER00012"/>
</dbReference>
<gene>
    <name evidence="14" type="primary">hisC2</name>
    <name evidence="11" type="synonym">hisC</name>
    <name evidence="14" type="ORF">LMG6000_05955</name>
</gene>
<keyword evidence="5 11" id="KW-0032">Aminotransferase</keyword>
<dbReference type="AlphaFoldDB" id="A0A6S7FN64"/>
<dbReference type="PANTHER" id="PTHR42885:SF2">
    <property type="entry name" value="HISTIDINOL-PHOSPHATE AMINOTRANSFERASE"/>
    <property type="match status" value="1"/>
</dbReference>
<evidence type="ECO:0000256" key="6">
    <source>
        <dbReference type="ARBA" id="ARBA00022605"/>
    </source>
</evidence>
<evidence type="ECO:0000256" key="11">
    <source>
        <dbReference type="HAMAP-Rule" id="MF_01023"/>
    </source>
</evidence>
<dbReference type="HAMAP" id="MF_01023">
    <property type="entry name" value="HisC_aminotrans_2"/>
    <property type="match status" value="1"/>
</dbReference>
<dbReference type="InterPro" id="IPR015422">
    <property type="entry name" value="PyrdxlP-dep_Trfase_small"/>
</dbReference>
<dbReference type="InterPro" id="IPR005861">
    <property type="entry name" value="HisP_aminotrans"/>
</dbReference>
<comment type="similarity">
    <text evidence="3 11">Belongs to the class-II pyridoxal-phosphate-dependent aminotransferase family. Histidinol-phosphate aminotransferase subfamily.</text>
</comment>
<comment type="cofactor">
    <cofactor evidence="1 11">
        <name>pyridoxal 5'-phosphate</name>
        <dbReference type="ChEBI" id="CHEBI:597326"/>
    </cofactor>
</comment>
<sequence>MSLPGRPEGDYRNAPHEGSPVSAAPAAGIAGRIAGTVRADIRELAAYPVANAEGCIKLDAMECPYELPEAVREDIARAVRDTPLNRYPAADLSALEQAVKAAFGVPDAADVLFGNGSDELIHIIVQACCNPGDAVLSPWPSFVYFDMAARFDHARFIGVPLTTDLTLDLPAMLAAIREHQPKVVFLAVPNNPTGGLWSDEDVQAIIATAPGLVVLDEAYQPFADRTWMPQVLDAPNVVVMRTVSKIGLAGLRFGYLAGHPAWIAELNKVRPPYNLDVLTQATLSAVLRHKPVLDEQAARLRADRGPLAAALAQLPGVRVFPSAGNFVLARFSGKLDGNAVHLALKTRKILIRNFSNAHPLLADCLRISVGAPAENAALLSALQEILSA</sequence>
<feature type="domain" description="Aminotransferase class I/classII large" evidence="13">
    <location>
        <begin position="55"/>
        <end position="381"/>
    </location>
</feature>
<accession>A0A6S7FN64</accession>
<dbReference type="NCBIfam" id="TIGR01141">
    <property type="entry name" value="hisC"/>
    <property type="match status" value="1"/>
</dbReference>
<organism evidence="14 15">
    <name type="scientific">Achromobacter insolitus</name>
    <dbReference type="NCBI Taxonomy" id="217204"/>
    <lineage>
        <taxon>Bacteria</taxon>
        <taxon>Pseudomonadati</taxon>
        <taxon>Pseudomonadota</taxon>
        <taxon>Betaproteobacteria</taxon>
        <taxon>Burkholderiales</taxon>
        <taxon>Alcaligenaceae</taxon>
        <taxon>Achromobacter</taxon>
    </lineage>
</organism>
<name>A0A6S7FN64_9BURK</name>
<dbReference type="PANTHER" id="PTHR42885">
    <property type="entry name" value="HISTIDINOL-PHOSPHATE AMINOTRANSFERASE-RELATED"/>
    <property type="match status" value="1"/>
</dbReference>
<dbReference type="GO" id="GO:0030170">
    <property type="term" value="F:pyridoxal phosphate binding"/>
    <property type="evidence" value="ECO:0007669"/>
    <property type="project" value="InterPro"/>
</dbReference>
<dbReference type="InterPro" id="IPR015421">
    <property type="entry name" value="PyrdxlP-dep_Trfase_major"/>
</dbReference>
<keyword evidence="15" id="KW-1185">Reference proteome</keyword>
<keyword evidence="8 11" id="KW-0663">Pyridoxal phosphate</keyword>
<evidence type="ECO:0000256" key="3">
    <source>
        <dbReference type="ARBA" id="ARBA00007970"/>
    </source>
</evidence>
<keyword evidence="7 11" id="KW-0808">Transferase</keyword>
<evidence type="ECO:0000313" key="14">
    <source>
        <dbReference type="EMBL" id="CAB3938819.1"/>
    </source>
</evidence>
<evidence type="ECO:0000256" key="7">
    <source>
        <dbReference type="ARBA" id="ARBA00022679"/>
    </source>
</evidence>
<keyword evidence="6 11" id="KW-0028">Amino-acid biosynthesis</keyword>
<dbReference type="Gene3D" id="3.40.640.10">
    <property type="entry name" value="Type I PLP-dependent aspartate aminotransferase-like (Major domain)"/>
    <property type="match status" value="1"/>
</dbReference>